<dbReference type="HOGENOM" id="CLU_1396521_0_0_1"/>
<reference evidence="2" key="1">
    <citation type="journal article" date="2014" name="Proc. Natl. Acad. Sci. U.S.A.">
        <title>Extensive sampling of basidiomycete genomes demonstrates inadequacy of the white-rot/brown-rot paradigm for wood decay fungi.</title>
        <authorList>
            <person name="Riley R."/>
            <person name="Salamov A.A."/>
            <person name="Brown D.W."/>
            <person name="Nagy L.G."/>
            <person name="Floudas D."/>
            <person name="Held B.W."/>
            <person name="Levasseur A."/>
            <person name="Lombard V."/>
            <person name="Morin E."/>
            <person name="Otillar R."/>
            <person name="Lindquist E.A."/>
            <person name="Sun H."/>
            <person name="LaButti K.M."/>
            <person name="Schmutz J."/>
            <person name="Jabbour D."/>
            <person name="Luo H."/>
            <person name="Baker S.E."/>
            <person name="Pisabarro A.G."/>
            <person name="Walton J.D."/>
            <person name="Blanchette R.A."/>
            <person name="Henrissat B."/>
            <person name="Martin F."/>
            <person name="Cullen D."/>
            <person name="Hibbett D.S."/>
            <person name="Grigoriev I.V."/>
        </authorList>
    </citation>
    <scope>NUCLEOTIDE SEQUENCE [LARGE SCALE GENOMIC DNA]</scope>
    <source>
        <strain evidence="2">MUCL 33604</strain>
    </source>
</reference>
<dbReference type="InParanoid" id="A0A067P882"/>
<dbReference type="EMBL" id="KL197753">
    <property type="protein sequence ID" value="KDQ50944.1"/>
    <property type="molecule type" value="Genomic_DNA"/>
</dbReference>
<sequence length="195" mass="21437">MLFGPVNEVRSSCYEKSGLRAGSKAISLHPKHAWDAILGLTSTDEAIIELQTRWDEPHGPWLVNIDIARFSPGFGSLGSNHSIVADVFDSFNKIKPSLSKKLNNTTEEITKDLLNNVRDSLATEGQQTGEEYSIIWVSIKSETTQSGLKMSKNEFLSQMKVLLLAGCKTSSRTPQLINCFEPLTNGAPSPFGNPR</sequence>
<dbReference type="STRING" id="933084.A0A067P882"/>
<keyword evidence="2" id="KW-1185">Reference proteome</keyword>
<accession>A0A067P882</accession>
<dbReference type="Proteomes" id="UP000027265">
    <property type="component" value="Unassembled WGS sequence"/>
</dbReference>
<organism evidence="1 2">
    <name type="scientific">Jaapia argillacea MUCL 33604</name>
    <dbReference type="NCBI Taxonomy" id="933084"/>
    <lineage>
        <taxon>Eukaryota</taxon>
        <taxon>Fungi</taxon>
        <taxon>Dikarya</taxon>
        <taxon>Basidiomycota</taxon>
        <taxon>Agaricomycotina</taxon>
        <taxon>Agaricomycetes</taxon>
        <taxon>Agaricomycetidae</taxon>
        <taxon>Jaapiales</taxon>
        <taxon>Jaapiaceae</taxon>
        <taxon>Jaapia</taxon>
    </lineage>
</organism>
<dbReference type="OrthoDB" id="1470350at2759"/>
<evidence type="ECO:0000313" key="1">
    <source>
        <dbReference type="EMBL" id="KDQ50944.1"/>
    </source>
</evidence>
<evidence type="ECO:0000313" key="2">
    <source>
        <dbReference type="Proteomes" id="UP000027265"/>
    </source>
</evidence>
<proteinExistence type="predicted"/>
<protein>
    <submittedName>
        <fullName evidence="1">Uncharacterized protein</fullName>
    </submittedName>
</protein>
<dbReference type="AlphaFoldDB" id="A0A067P882"/>
<gene>
    <name evidence="1" type="ORF">JAAARDRAFT_211393</name>
</gene>
<name>A0A067P882_9AGAM</name>